<dbReference type="InterPro" id="IPR026741">
    <property type="entry name" value="SNO"/>
</dbReference>
<dbReference type="SUPFAM" id="SSF52540">
    <property type="entry name" value="P-loop containing nucleoside triphosphate hydrolases"/>
    <property type="match status" value="1"/>
</dbReference>
<organism evidence="3 4">
    <name type="scientific">Crocosphaera chwakensis CCY0110</name>
    <dbReference type="NCBI Taxonomy" id="391612"/>
    <lineage>
        <taxon>Bacteria</taxon>
        <taxon>Bacillati</taxon>
        <taxon>Cyanobacteriota</taxon>
        <taxon>Cyanophyceae</taxon>
        <taxon>Oscillatoriophycideae</taxon>
        <taxon>Chroococcales</taxon>
        <taxon>Aphanothecaceae</taxon>
        <taxon>Crocosphaera</taxon>
        <taxon>Crocosphaera chwakensis</taxon>
    </lineage>
</organism>
<dbReference type="PANTHER" id="PTHR12706:SF30">
    <property type="entry name" value="PROTEIN STRAWBERRY NOTCH-RELATED"/>
    <property type="match status" value="1"/>
</dbReference>
<dbReference type="InterPro" id="IPR027417">
    <property type="entry name" value="P-loop_NTPase"/>
</dbReference>
<reference evidence="3 4" key="1">
    <citation type="submission" date="2007-03" db="EMBL/GenBank/DDBJ databases">
        <authorList>
            <person name="Stal L."/>
            <person name="Ferriera S."/>
            <person name="Johnson J."/>
            <person name="Kravitz S."/>
            <person name="Beeson K."/>
            <person name="Sutton G."/>
            <person name="Rogers Y.-H."/>
            <person name="Friedman R."/>
            <person name="Frazier M."/>
            <person name="Venter J.C."/>
        </authorList>
    </citation>
    <scope>NUCLEOTIDE SEQUENCE [LARGE SCALE GENOMIC DNA]</scope>
    <source>
        <strain evidence="3 4">CCY0110</strain>
    </source>
</reference>
<feature type="domain" description="Helicase ATP-binding" evidence="2">
    <location>
        <begin position="448"/>
        <end position="614"/>
    </location>
</feature>
<dbReference type="Gene3D" id="3.40.50.300">
    <property type="entry name" value="P-loop containing nucleotide triphosphate hydrolases"/>
    <property type="match status" value="1"/>
</dbReference>
<dbReference type="Pfam" id="PF13871">
    <property type="entry name" value="Helicase_C_4"/>
    <property type="match status" value="1"/>
</dbReference>
<proteinExistence type="inferred from homology"/>
<name>A3IYX5_9CHRO</name>
<dbReference type="RefSeq" id="WP_008278591.1">
    <property type="nucleotide sequence ID" value="NZ_AAXW01000090.1"/>
</dbReference>
<dbReference type="InterPro" id="IPR039187">
    <property type="entry name" value="SNO_AAA"/>
</dbReference>
<dbReference type="PROSITE" id="PS51192">
    <property type="entry name" value="HELICASE_ATP_BIND_1"/>
    <property type="match status" value="1"/>
</dbReference>
<dbReference type="Proteomes" id="UP000003781">
    <property type="component" value="Unassembled WGS sequence"/>
</dbReference>
<evidence type="ECO:0000256" key="1">
    <source>
        <dbReference type="ARBA" id="ARBA00006992"/>
    </source>
</evidence>
<dbReference type="InterPro" id="IPR029063">
    <property type="entry name" value="SAM-dependent_MTases_sf"/>
</dbReference>
<dbReference type="InterPro" id="IPR014001">
    <property type="entry name" value="Helicase_ATP-bd"/>
</dbReference>
<keyword evidence="4" id="KW-1185">Reference proteome</keyword>
<comment type="caution">
    <text evidence="3">The sequence shown here is derived from an EMBL/GenBank/DDBJ whole genome shotgun (WGS) entry which is preliminary data.</text>
</comment>
<dbReference type="OrthoDB" id="415634at2"/>
<dbReference type="GO" id="GO:0006355">
    <property type="term" value="P:regulation of DNA-templated transcription"/>
    <property type="evidence" value="ECO:0007669"/>
    <property type="project" value="InterPro"/>
</dbReference>
<dbReference type="SUPFAM" id="SSF53335">
    <property type="entry name" value="S-adenosyl-L-methionine-dependent methyltransferases"/>
    <property type="match status" value="1"/>
</dbReference>
<dbReference type="CDD" id="cd02440">
    <property type="entry name" value="AdoMet_MTases"/>
    <property type="match status" value="1"/>
</dbReference>
<protein>
    <recommendedName>
        <fullName evidence="2">Helicase ATP-binding domain-containing protein</fullName>
    </recommendedName>
</protein>
<dbReference type="eggNOG" id="COG0553">
    <property type="taxonomic scope" value="Bacteria"/>
</dbReference>
<accession>A3IYX5</accession>
<dbReference type="EMBL" id="AAXW01000090">
    <property type="protein sequence ID" value="EAZ88315.1"/>
    <property type="molecule type" value="Genomic_DNA"/>
</dbReference>
<evidence type="ECO:0000313" key="4">
    <source>
        <dbReference type="Proteomes" id="UP000003781"/>
    </source>
</evidence>
<evidence type="ECO:0000313" key="3">
    <source>
        <dbReference type="EMBL" id="EAZ88315.1"/>
    </source>
</evidence>
<dbReference type="Pfam" id="PF13872">
    <property type="entry name" value="AAA_34"/>
    <property type="match status" value="1"/>
</dbReference>
<evidence type="ECO:0000259" key="2">
    <source>
        <dbReference type="PROSITE" id="PS51192"/>
    </source>
</evidence>
<comment type="similarity">
    <text evidence="1">Belongs to the SBNO family.</text>
</comment>
<dbReference type="eggNOG" id="COG2263">
    <property type="taxonomic scope" value="Bacteria"/>
</dbReference>
<sequence>MSNVKTQSILSVPNQLLELLQSDSSITSKQLSEVMSAEIGGTDAEGKWDWRLAYDYLEMALIMWLREAEDISLKALTTLMSKLPTQSRRSLEQLALQQFSTPLPMAYLVNKAAAITDQDTVLEPSAGNGLLVAFAQRQGANLILNEIAPQRQEILSALFPDAPLFDFDAENIDDFLDSEYRPSVILINPPFSASPKMLKRNQSATTEHLYSALRRLLPGGRLVAITAEGFSFSEMMRTRRWDTRNKVLFSVGISGKNYYKHGTSIKTRLTVIEKSEQLVIPQIHGIRSLGQTERLLANLPPRQEIIIGERRFFTPTPKREVHQPQSSRYVPESDFGQVIELNYRIKQDSDRSVIDEGIFSQYELQAIAIDGASPHPSPLVESAAMASVKPPVPTYRPMIPQRLLSEGLLSEAQLETLIYAGNAHNQMLEGYYRIDDHDDLVLCNQEEEGANQHRKGYFIGNGTGTGKGREVGSVILDQWLRGNKKAVWISKSASLLEDAKRDWTALGGKPEQIVSLSAFKQGEVINITSGIIFATYATLRTAAKRDKCSRIEQLINWLGDDFSGVVVFDESHSMGNSTSQRTTFGIKEASKQGLAGLELQRKLPQARVLYVSATGATVVDNLAYAERLGLWLGGQLPFLSRSEFLNQMHQGGIAALEVVCRDLKALGVYCSRSLSYQGVEYNILEHEITPEQVEIYDTYAEAFRVIFNNLERALIVARANAKTRLAARSLFWNRNQRFFDHLITAIKVPSLIRAIESDLEAGHCAVVQLVSTGEALLNRKLSQIPSDEWDDLQIDLTPKESIFEYLLHAFPTQLHETYTDKNGNERTRPVLDGEGKPVESREALELREELIESLALLPPVPCALDQLIWFFGAEQVAEITGRSKRVVRDGDKYKLESRSSQANLAETDAFMSDRKRILVFSLAGATGRSYHSDIGAINQRLRKHYLLSGGFIASDCIQGLGRTHRSNQKQPPIFCPVISNIKGEKRFVASIARKLDSLGALTKGQRQAGSQNIFRPEDNLESIYANAALRDFFESLYQNFIPDCSVEQFEQLTGLYLLNENGTLRTELPTLKQFLNRLLGLPIAQQNRFFEAFEVRLENRIEAAINAGIYERGVEMLIGEFRILSEQFLYRHPNGSQTICYQIERRDPLPRISVDEALELASNGGQLVVNERSNNVAITNPTSSLFNSDGTSTARIQLTFPDGTKQKLSQSYYQYQSTWRQVTFDYWQIKWESALAEIPTHRYSTFYLVTGLLLPIWDRLGEGNIKVYRLVTQCGQALLGRVIYTGEINSIYRNFEVDSEEELTSEQLYQMVAEEGTTINLNRWQLKRSRVANNYRLEIFPVHSRVEVDYLRTLGAFTEMINYRLRVFLPNDPEIATRIIEQLNV</sequence>
<dbReference type="InterPro" id="IPR026937">
    <property type="entry name" value="SBNO_Helicase_C_dom"/>
</dbReference>
<dbReference type="PANTHER" id="PTHR12706">
    <property type="entry name" value="STRAWBERRY NOTCH-RELATED"/>
    <property type="match status" value="1"/>
</dbReference>
<dbReference type="Gene3D" id="3.40.50.150">
    <property type="entry name" value="Vaccinia Virus protein VP39"/>
    <property type="match status" value="1"/>
</dbReference>
<gene>
    <name evidence="3" type="ORF">CY0110_14815</name>
</gene>